<evidence type="ECO:0000256" key="1">
    <source>
        <dbReference type="SAM" id="MobiDB-lite"/>
    </source>
</evidence>
<sequence length="81" mass="8418">MRLLWVALALVILLLGGLTGYAYFGDMSAAPRETRLPVELDLGSEPSQPAPVIGQTAPDSAPAAAPATPEEPASTEQDDLD</sequence>
<feature type="compositionally biased region" description="Low complexity" evidence="1">
    <location>
        <begin position="56"/>
        <end position="75"/>
    </location>
</feature>
<dbReference type="EMBL" id="WMIE01000021">
    <property type="protein sequence ID" value="MTH79827.1"/>
    <property type="molecule type" value="Genomic_DNA"/>
</dbReference>
<dbReference type="OrthoDB" id="7779236at2"/>
<protein>
    <submittedName>
        <fullName evidence="2">Uncharacterized protein</fullName>
    </submittedName>
</protein>
<dbReference type="RefSeq" id="WP_155097179.1">
    <property type="nucleotide sequence ID" value="NZ_WMIE01000021.1"/>
</dbReference>
<dbReference type="AlphaFoldDB" id="A0A6L6JGY5"/>
<dbReference type="Proteomes" id="UP000478183">
    <property type="component" value="Unassembled WGS sequence"/>
</dbReference>
<comment type="caution">
    <text evidence="2">The sequence shown here is derived from an EMBL/GenBank/DDBJ whole genome shotgun (WGS) entry which is preliminary data.</text>
</comment>
<reference evidence="2 3" key="1">
    <citation type="submission" date="2019-11" db="EMBL/GenBank/DDBJ databases">
        <authorList>
            <person name="Dong K."/>
        </authorList>
    </citation>
    <scope>NUCLEOTIDE SEQUENCE [LARGE SCALE GENOMIC DNA]</scope>
    <source>
        <strain evidence="2 3">NBRC 111993</strain>
    </source>
</reference>
<accession>A0A6L6JGY5</accession>
<evidence type="ECO:0000313" key="3">
    <source>
        <dbReference type="Proteomes" id="UP000478183"/>
    </source>
</evidence>
<organism evidence="2 3">
    <name type="scientific">Paracoccus aestuariivivens</name>
    <dbReference type="NCBI Taxonomy" id="1820333"/>
    <lineage>
        <taxon>Bacteria</taxon>
        <taxon>Pseudomonadati</taxon>
        <taxon>Pseudomonadota</taxon>
        <taxon>Alphaproteobacteria</taxon>
        <taxon>Rhodobacterales</taxon>
        <taxon>Paracoccaceae</taxon>
        <taxon>Paracoccus</taxon>
    </lineage>
</organism>
<name>A0A6L6JGY5_9RHOB</name>
<gene>
    <name evidence="2" type="ORF">GL286_19120</name>
</gene>
<evidence type="ECO:0000313" key="2">
    <source>
        <dbReference type="EMBL" id="MTH79827.1"/>
    </source>
</evidence>
<proteinExistence type="predicted"/>
<keyword evidence="3" id="KW-1185">Reference proteome</keyword>
<feature type="region of interest" description="Disordered" evidence="1">
    <location>
        <begin position="40"/>
        <end position="81"/>
    </location>
</feature>